<dbReference type="Proteomes" id="UP000799302">
    <property type="component" value="Unassembled WGS sequence"/>
</dbReference>
<keyword evidence="3" id="KW-1185">Reference proteome</keyword>
<evidence type="ECO:0000256" key="1">
    <source>
        <dbReference type="SAM" id="MobiDB-lite"/>
    </source>
</evidence>
<sequence length="650" mass="71043">MSNATDEAFAHEALMEHHDIKRRLKACGFLKLSTISIVTGHFTYNLLQDDCQSSMSGFWVNNKVNNIAELVIFLYLSSLFIRFSPRVSSHPLANMAYCIVKRCKKAFKRSKASSSPAPLVEAVESPTILPDPPAIPPMEFATDTKAPASSIYSSHPASPALSGMDVDITIPGFASIYTAMIGSPIFPSTDEIPEDINTSPRLETTSAMIEPPAIASLDGPLGSTESLLGPDAIDGLPFSPSSSSLGRESRFTEELEVPPSLRSKKSSIRSVIGKGKRMSVDLLKSLEPTILRQYPVTSVEEPPQVNRSSLKVPGAICSRHSQKDIPQWHNISGSSSLFRADTTLQSSTSFSRQTPDVGDEKMVSASKRPSFMVAQITDSRQSQIDASHWQKVSVSSSLLRVDTTLHKSTSFSRQSQVIGSEEIISVSKRSSFRSAKGTNSWQSKTVTTKLVSPFKDPSPETLSALCARKDATGQFAKAIKEAEAERSAFLLPENKDLARKPQVRPRSASYVPPIPTELTDNLANPSGPAPRPASESNLPKLSVSTYEPVEAWAKFPSHTRPARTGSASDADKVLTRDFAYNGNPVLFRELAYNSSPVLVNSKPKKMARARKVLRNYREFFSAPSLEYIRYGLRRRTSVDSGGEPEDPDLD</sequence>
<feature type="region of interest" description="Disordered" evidence="1">
    <location>
        <begin position="500"/>
        <end position="540"/>
    </location>
</feature>
<organism evidence="2 3">
    <name type="scientific">Microthyrium microscopicum</name>
    <dbReference type="NCBI Taxonomy" id="703497"/>
    <lineage>
        <taxon>Eukaryota</taxon>
        <taxon>Fungi</taxon>
        <taxon>Dikarya</taxon>
        <taxon>Ascomycota</taxon>
        <taxon>Pezizomycotina</taxon>
        <taxon>Dothideomycetes</taxon>
        <taxon>Dothideomycetes incertae sedis</taxon>
        <taxon>Microthyriales</taxon>
        <taxon>Microthyriaceae</taxon>
        <taxon>Microthyrium</taxon>
    </lineage>
</organism>
<accession>A0A6A6TXV5</accession>
<reference evidence="2" key="1">
    <citation type="journal article" date="2020" name="Stud. Mycol.">
        <title>101 Dothideomycetes genomes: a test case for predicting lifestyles and emergence of pathogens.</title>
        <authorList>
            <person name="Haridas S."/>
            <person name="Albert R."/>
            <person name="Binder M."/>
            <person name="Bloem J."/>
            <person name="Labutti K."/>
            <person name="Salamov A."/>
            <person name="Andreopoulos B."/>
            <person name="Baker S."/>
            <person name="Barry K."/>
            <person name="Bills G."/>
            <person name="Bluhm B."/>
            <person name="Cannon C."/>
            <person name="Castanera R."/>
            <person name="Culley D."/>
            <person name="Daum C."/>
            <person name="Ezra D."/>
            <person name="Gonzalez J."/>
            <person name="Henrissat B."/>
            <person name="Kuo A."/>
            <person name="Liang C."/>
            <person name="Lipzen A."/>
            <person name="Lutzoni F."/>
            <person name="Magnuson J."/>
            <person name="Mondo S."/>
            <person name="Nolan M."/>
            <person name="Ohm R."/>
            <person name="Pangilinan J."/>
            <person name="Park H.-J."/>
            <person name="Ramirez L."/>
            <person name="Alfaro M."/>
            <person name="Sun H."/>
            <person name="Tritt A."/>
            <person name="Yoshinaga Y."/>
            <person name="Zwiers L.-H."/>
            <person name="Turgeon B."/>
            <person name="Goodwin S."/>
            <person name="Spatafora J."/>
            <person name="Crous P."/>
            <person name="Grigoriev I."/>
        </authorList>
    </citation>
    <scope>NUCLEOTIDE SEQUENCE</scope>
    <source>
        <strain evidence="2">CBS 115976</strain>
    </source>
</reference>
<dbReference type="OrthoDB" id="3437384at2759"/>
<dbReference type="EMBL" id="MU004244">
    <property type="protein sequence ID" value="KAF2663678.1"/>
    <property type="molecule type" value="Genomic_DNA"/>
</dbReference>
<evidence type="ECO:0000313" key="3">
    <source>
        <dbReference type="Proteomes" id="UP000799302"/>
    </source>
</evidence>
<feature type="region of interest" description="Disordered" evidence="1">
    <location>
        <begin position="238"/>
        <end position="268"/>
    </location>
</feature>
<proteinExistence type="predicted"/>
<protein>
    <submittedName>
        <fullName evidence="2">Uncharacterized protein</fullName>
    </submittedName>
</protein>
<gene>
    <name evidence="2" type="ORF">BT63DRAFT_418588</name>
</gene>
<evidence type="ECO:0000313" key="2">
    <source>
        <dbReference type="EMBL" id="KAF2663678.1"/>
    </source>
</evidence>
<name>A0A6A6TXV5_9PEZI</name>
<dbReference type="AlphaFoldDB" id="A0A6A6TXV5"/>